<dbReference type="KEGG" id="caby:Cabys_3433"/>
<dbReference type="EMBL" id="CP018099">
    <property type="protein sequence ID" value="APF20179.1"/>
    <property type="molecule type" value="Genomic_DNA"/>
</dbReference>
<dbReference type="Proteomes" id="UP000183868">
    <property type="component" value="Chromosome"/>
</dbReference>
<gene>
    <name evidence="1" type="ORF">Cabys_3433</name>
</gene>
<protein>
    <submittedName>
        <fullName evidence="1">Uncharacterized protein</fullName>
    </submittedName>
</protein>
<evidence type="ECO:0000313" key="2">
    <source>
        <dbReference type="Proteomes" id="UP000183868"/>
    </source>
</evidence>
<name>A0A1J1CBU0_CALAY</name>
<proteinExistence type="predicted"/>
<sequence length="57" mass="6614">MNVVVLKPIPTTPFPLKKGRGSYEFFPKSATCHFERSEKSFNFNKNDLAFIVDFLKM</sequence>
<dbReference type="AlphaFoldDB" id="A0A1J1CBU0"/>
<evidence type="ECO:0000313" key="1">
    <source>
        <dbReference type="EMBL" id="APF20179.1"/>
    </source>
</evidence>
<accession>A0A1J1CBU0</accession>
<reference evidence="1 2" key="1">
    <citation type="submission" date="2016-11" db="EMBL/GenBank/DDBJ databases">
        <title>Genomic analysis of Caldithrix abyssi and proposal of a novel bacterial phylum Caldithrichaeota.</title>
        <authorList>
            <person name="Kublanov I."/>
            <person name="Sigalova O."/>
            <person name="Gavrilov S."/>
            <person name="Lebedinsky A."/>
            <person name="Ivanova N."/>
            <person name="Daum C."/>
            <person name="Reddy T."/>
            <person name="Klenk H.P."/>
            <person name="Goker M."/>
            <person name="Reva O."/>
            <person name="Miroshnichenko M."/>
            <person name="Kyprides N."/>
            <person name="Woyke T."/>
            <person name="Gelfand M."/>
        </authorList>
    </citation>
    <scope>NUCLEOTIDE SEQUENCE [LARGE SCALE GENOMIC DNA]</scope>
    <source>
        <strain evidence="1 2">LF13</strain>
    </source>
</reference>
<organism evidence="1 2">
    <name type="scientific">Caldithrix abyssi DSM 13497</name>
    <dbReference type="NCBI Taxonomy" id="880073"/>
    <lineage>
        <taxon>Bacteria</taxon>
        <taxon>Pseudomonadati</taxon>
        <taxon>Calditrichota</taxon>
        <taxon>Calditrichia</taxon>
        <taxon>Calditrichales</taxon>
        <taxon>Calditrichaceae</taxon>
        <taxon>Caldithrix</taxon>
    </lineage>
</organism>